<evidence type="ECO:0000313" key="2">
    <source>
        <dbReference type="Proteomes" id="UP000028483"/>
    </source>
</evidence>
<name>A0A077PA56_XENBV</name>
<dbReference type="RefSeq" id="WP_038253547.1">
    <property type="nucleotide sequence ID" value="NZ_CAWLUU010000068.1"/>
</dbReference>
<gene>
    <name evidence="1" type="ORF">XBO1_760005</name>
</gene>
<accession>A0A077PA56</accession>
<reference evidence="1" key="1">
    <citation type="submission" date="2013-07" db="EMBL/GenBank/DDBJ databases">
        <title>Sub-species coevolution in mutualistic symbiosis.</title>
        <authorList>
            <person name="Murfin K."/>
            <person name="Klassen J."/>
            <person name="Lee M."/>
            <person name="Forst S."/>
            <person name="Stock P."/>
            <person name="Goodrich-Blair H."/>
        </authorList>
    </citation>
    <scope>NUCLEOTIDE SEQUENCE [LARGE SCALE GENOMIC DNA]</scope>
    <source>
        <strain evidence="1">Oregonense</strain>
    </source>
</reference>
<proteinExistence type="predicted"/>
<dbReference type="EMBL" id="CBSX010000244">
    <property type="protein sequence ID" value="CDH07965.1"/>
    <property type="molecule type" value="Genomic_DNA"/>
</dbReference>
<protein>
    <submittedName>
        <fullName evidence="1">Uncharacterized protein</fullName>
    </submittedName>
</protein>
<evidence type="ECO:0000313" key="1">
    <source>
        <dbReference type="EMBL" id="CDH07965.1"/>
    </source>
</evidence>
<dbReference type="AlphaFoldDB" id="A0A077PA56"/>
<organism evidence="1 2">
    <name type="scientific">Xenorhabdus bovienii str. oregonense</name>
    <dbReference type="NCBI Taxonomy" id="1398202"/>
    <lineage>
        <taxon>Bacteria</taxon>
        <taxon>Pseudomonadati</taxon>
        <taxon>Pseudomonadota</taxon>
        <taxon>Gammaproteobacteria</taxon>
        <taxon>Enterobacterales</taxon>
        <taxon>Morganellaceae</taxon>
        <taxon>Xenorhabdus</taxon>
    </lineage>
</organism>
<dbReference type="HOGENOM" id="CLU_183680_0_0_6"/>
<dbReference type="Proteomes" id="UP000028483">
    <property type="component" value="Unassembled WGS sequence"/>
</dbReference>
<sequence length="81" mass="9042">MKIEYQDKGSTAQIVIASFITERSKHNRCVDAVLLATPIRASSSGVFFRRTVITGKSNHMMRAYKIICKEAAVSRSHGWAI</sequence>
<comment type="caution">
    <text evidence="1">The sequence shown here is derived from an EMBL/GenBank/DDBJ whole genome shotgun (WGS) entry which is preliminary data.</text>
</comment>